<gene>
    <name evidence="4" type="ORF">E5083_00505</name>
</gene>
<sequence length="263" mass="28940">MDQRSTRDAAEIPAVEVVGAPLWDAFDPAAYVDANYSRLHVDDASIMRICGDFFRRHFERHDALSARAGIDVGSGPNLYPALMLLPWCAEITLLDLSPANIAWLERHTGGYPESWDAFWDVLNTAGPYREITDPRGSLGASARVEHGDLFLLPEGRWGIGTMFFTAESMTDSPDVFRDGVRRFVESLLPGAPFAAAFMAGSRGYRVGGHFFPSCSVDERAVAASLAPYAADDLTITRLHDGHALREGYLGMILACGRRRDDTR</sequence>
<keyword evidence="5" id="KW-1185">Reference proteome</keyword>
<dbReference type="InterPro" id="IPR029063">
    <property type="entry name" value="SAM-dependent_MTases_sf"/>
</dbReference>
<organism evidence="4 5">
    <name type="scientific">Streptomyces bauhiniae</name>
    <dbReference type="NCBI Taxonomy" id="2340725"/>
    <lineage>
        <taxon>Bacteria</taxon>
        <taxon>Bacillati</taxon>
        <taxon>Actinomycetota</taxon>
        <taxon>Actinomycetes</taxon>
        <taxon>Kitasatosporales</taxon>
        <taxon>Streptomycetaceae</taxon>
        <taxon>Streptomyces</taxon>
    </lineage>
</organism>
<name>A0A4Z1DDU1_9ACTN</name>
<dbReference type="EMBL" id="SRRT01000001">
    <property type="protein sequence ID" value="TGN81053.1"/>
    <property type="molecule type" value="Genomic_DNA"/>
</dbReference>
<keyword evidence="1 4" id="KW-0489">Methyltransferase</keyword>
<reference evidence="4 5" key="1">
    <citation type="submission" date="2019-04" db="EMBL/GenBank/DDBJ databases">
        <title>Streptomyces sp. nov. Bv016 isolated from bark of Buahinia variegata.</title>
        <authorList>
            <person name="Kanchanasin P."/>
            <person name="Tanasupawat S."/>
            <person name="Yuki M."/>
            <person name="Kudo T."/>
        </authorList>
    </citation>
    <scope>NUCLEOTIDE SEQUENCE [LARGE SCALE GENOMIC DNA]</scope>
    <source>
        <strain evidence="4 5">Bv016</strain>
    </source>
</reference>
<evidence type="ECO:0000313" key="4">
    <source>
        <dbReference type="EMBL" id="TGN81053.1"/>
    </source>
</evidence>
<evidence type="ECO:0000313" key="5">
    <source>
        <dbReference type="Proteomes" id="UP000298159"/>
    </source>
</evidence>
<dbReference type="NCBIfam" id="NF040568">
    <property type="entry name" value="SCO2525_fam"/>
    <property type="match status" value="1"/>
</dbReference>
<dbReference type="Proteomes" id="UP000298159">
    <property type="component" value="Unassembled WGS sequence"/>
</dbReference>
<evidence type="ECO:0000256" key="3">
    <source>
        <dbReference type="ARBA" id="ARBA00022691"/>
    </source>
</evidence>
<dbReference type="PROSITE" id="PS51681">
    <property type="entry name" value="SAM_MT_NNMT_PNMT_TEMT"/>
    <property type="match status" value="1"/>
</dbReference>
<evidence type="ECO:0000256" key="2">
    <source>
        <dbReference type="ARBA" id="ARBA00022679"/>
    </source>
</evidence>
<keyword evidence="3" id="KW-0949">S-adenosyl-L-methionine</keyword>
<dbReference type="Gene3D" id="3.40.50.150">
    <property type="entry name" value="Vaccinia Virus protein VP39"/>
    <property type="match status" value="1"/>
</dbReference>
<keyword evidence="2 4" id="KW-0808">Transferase</keyword>
<dbReference type="GO" id="GO:0032259">
    <property type="term" value="P:methylation"/>
    <property type="evidence" value="ECO:0007669"/>
    <property type="project" value="UniProtKB-KW"/>
</dbReference>
<dbReference type="RefSeq" id="WP_135783631.1">
    <property type="nucleotide sequence ID" value="NZ_SRRT01000001.1"/>
</dbReference>
<dbReference type="PANTHER" id="PTHR10867:SF17">
    <property type="entry name" value="NICOTINAMIDE N-METHYLTRANSFERASE"/>
    <property type="match status" value="1"/>
</dbReference>
<dbReference type="InterPro" id="IPR000940">
    <property type="entry name" value="NNMT_TEMT_trans"/>
</dbReference>
<dbReference type="PANTHER" id="PTHR10867">
    <property type="entry name" value="NNMT/PNMT/TEMT FAMILY MEMBER"/>
    <property type="match status" value="1"/>
</dbReference>
<accession>A0A4Z1DDU1</accession>
<protein>
    <submittedName>
        <fullName evidence="4">Methyltransferase</fullName>
    </submittedName>
</protein>
<proteinExistence type="predicted"/>
<dbReference type="SUPFAM" id="SSF53335">
    <property type="entry name" value="S-adenosyl-L-methionine-dependent methyltransferases"/>
    <property type="match status" value="1"/>
</dbReference>
<dbReference type="Pfam" id="PF01234">
    <property type="entry name" value="NNMT_PNMT_TEMT"/>
    <property type="match status" value="1"/>
</dbReference>
<dbReference type="GO" id="GO:0008168">
    <property type="term" value="F:methyltransferase activity"/>
    <property type="evidence" value="ECO:0007669"/>
    <property type="project" value="UniProtKB-KW"/>
</dbReference>
<evidence type="ECO:0000256" key="1">
    <source>
        <dbReference type="ARBA" id="ARBA00022603"/>
    </source>
</evidence>
<dbReference type="GeneID" id="95446081"/>
<comment type="caution">
    <text evidence="4">The sequence shown here is derived from an EMBL/GenBank/DDBJ whole genome shotgun (WGS) entry which is preliminary data.</text>
</comment>
<dbReference type="AlphaFoldDB" id="A0A4Z1DDU1"/>